<organism evidence="1 2">
    <name type="scientific">Akkermansia glycaniphila</name>
    <dbReference type="NCBI Taxonomy" id="1679444"/>
    <lineage>
        <taxon>Bacteria</taxon>
        <taxon>Pseudomonadati</taxon>
        <taxon>Verrucomicrobiota</taxon>
        <taxon>Verrucomicrobiia</taxon>
        <taxon>Verrucomicrobiales</taxon>
        <taxon>Akkermansiaceae</taxon>
        <taxon>Akkermansia</taxon>
    </lineage>
</organism>
<dbReference type="AlphaFoldDB" id="A0A1H6L1Y2"/>
<gene>
    <name evidence="1" type="ORF">PYTT_0995</name>
</gene>
<proteinExistence type="predicted"/>
<dbReference type="Proteomes" id="UP000176204">
    <property type="component" value="Chromosome I"/>
</dbReference>
<reference evidence="2" key="1">
    <citation type="submission" date="2016-09" db="EMBL/GenBank/DDBJ databases">
        <authorList>
            <person name="Koehorst J."/>
        </authorList>
    </citation>
    <scope>NUCLEOTIDE SEQUENCE [LARGE SCALE GENOMIC DNA]</scope>
</reference>
<keyword evidence="2" id="KW-1185">Reference proteome</keyword>
<dbReference type="KEGG" id="agl:PYTT_0995"/>
<accession>A0A1H6L1Y2</accession>
<protein>
    <submittedName>
        <fullName evidence="1">Uncharacterized protein</fullName>
    </submittedName>
</protein>
<dbReference type="EMBL" id="LT629973">
    <property type="protein sequence ID" value="SEH82131.1"/>
    <property type="molecule type" value="Genomic_DNA"/>
</dbReference>
<name>A0A1H6L1Y2_9BACT</name>
<evidence type="ECO:0000313" key="2">
    <source>
        <dbReference type="Proteomes" id="UP000176204"/>
    </source>
</evidence>
<dbReference type="STRING" id="1679444.PYTT_0995"/>
<evidence type="ECO:0000313" key="1">
    <source>
        <dbReference type="EMBL" id="SEH82131.1"/>
    </source>
</evidence>
<sequence>MMNVVAFGWALVVSLVIFVSTFQKTKSDSAAC</sequence>